<dbReference type="PANTHER" id="PTHR12592:SF0">
    <property type="entry name" value="ATP-DEPENDENT (S)-NAD(P)H-HYDRATE DEHYDRATASE"/>
    <property type="match status" value="1"/>
</dbReference>
<evidence type="ECO:0000256" key="19">
    <source>
        <dbReference type="PIRNR" id="PIRNR017184"/>
    </source>
</evidence>
<protein>
    <recommendedName>
        <fullName evidence="19">Bifunctional NAD(P)H-hydrate repair enzyme</fullName>
    </recommendedName>
    <alternativeName>
        <fullName evidence="19">Nicotinamide nucleotide repair protein</fullName>
    </alternativeName>
    <domain>
        <recommendedName>
            <fullName evidence="19">ADP-dependent (S)-NAD(P)H-hydrate dehydratase</fullName>
            <ecNumber evidence="19">4.2.1.136</ecNumber>
        </recommendedName>
        <alternativeName>
            <fullName evidence="19">ADP-dependent NAD(P)HX dehydratase</fullName>
        </alternativeName>
    </domain>
    <domain>
        <recommendedName>
            <fullName evidence="19">NAD(P)H-hydrate epimerase</fullName>
            <ecNumber evidence="19">5.1.99.6</ecNumber>
        </recommendedName>
    </domain>
</protein>
<feature type="binding site" evidence="17">
    <location>
        <begin position="405"/>
        <end position="409"/>
    </location>
    <ligand>
        <name>AMP</name>
        <dbReference type="ChEBI" id="CHEBI:456215"/>
    </ligand>
</feature>
<comment type="similarity">
    <text evidence="3 19">In the N-terminal section; belongs to the NnrE/AIBP family.</text>
</comment>
<dbReference type="NCBIfam" id="TIGR00197">
    <property type="entry name" value="yjeF_nterm"/>
    <property type="match status" value="1"/>
</dbReference>
<dbReference type="EC" id="4.2.1.136" evidence="19"/>
<evidence type="ECO:0000256" key="11">
    <source>
        <dbReference type="ARBA" id="ARBA00023235"/>
    </source>
</evidence>
<evidence type="ECO:0000256" key="6">
    <source>
        <dbReference type="ARBA" id="ARBA00022741"/>
    </source>
</evidence>
<feature type="binding site" evidence="18">
    <location>
        <begin position="61"/>
        <end position="65"/>
    </location>
    <ligand>
        <name>(6S)-NADPHX</name>
        <dbReference type="ChEBI" id="CHEBI:64076"/>
    </ligand>
</feature>
<comment type="similarity">
    <text evidence="18">Belongs to the NnrE/AIBP family.</text>
</comment>
<dbReference type="GO" id="GO:0046872">
    <property type="term" value="F:metal ion binding"/>
    <property type="evidence" value="ECO:0007669"/>
    <property type="project" value="UniProtKB-UniRule"/>
</dbReference>
<dbReference type="Pfam" id="PF03853">
    <property type="entry name" value="YjeF_N"/>
    <property type="match status" value="1"/>
</dbReference>
<name>A0A7W8D331_9GAMM</name>
<dbReference type="InterPro" id="IPR029056">
    <property type="entry name" value="Ribokinase-like"/>
</dbReference>
<dbReference type="InterPro" id="IPR004443">
    <property type="entry name" value="YjeF_N_dom"/>
</dbReference>
<feature type="binding site" evidence="17">
    <location>
        <position position="434"/>
    </location>
    <ligand>
        <name>AMP</name>
        <dbReference type="ChEBI" id="CHEBI:456215"/>
    </ligand>
</feature>
<dbReference type="RefSeq" id="WP_183959503.1">
    <property type="nucleotide sequence ID" value="NZ_JACHHP010000001.1"/>
</dbReference>
<evidence type="ECO:0000256" key="17">
    <source>
        <dbReference type="HAMAP-Rule" id="MF_01965"/>
    </source>
</evidence>
<evidence type="ECO:0000256" key="16">
    <source>
        <dbReference type="ARBA" id="ARBA00049209"/>
    </source>
</evidence>
<dbReference type="InterPro" id="IPR017953">
    <property type="entry name" value="Carbohydrate_kinase_pred_CS"/>
</dbReference>
<evidence type="ECO:0000256" key="9">
    <source>
        <dbReference type="ARBA" id="ARBA00022958"/>
    </source>
</evidence>
<keyword evidence="6 17" id="KW-0547">Nucleotide-binding</keyword>
<dbReference type="PIRSF" id="PIRSF017184">
    <property type="entry name" value="Nnr"/>
    <property type="match status" value="1"/>
</dbReference>
<evidence type="ECO:0000256" key="12">
    <source>
        <dbReference type="ARBA" id="ARBA00023239"/>
    </source>
</evidence>
<comment type="function">
    <text evidence="18">Catalyzes the epimerization of the S- and R-forms of NAD(P)HX, a damaged form of NAD(P)H that is a result of enzymatic or heat-dependent hydration. This is a prerequisite for the S-specific NAD(P)H-hydrate dehydratase to allow the repair of both epimers of NAD(P)HX.</text>
</comment>
<feature type="binding site" evidence="18">
    <location>
        <position position="62"/>
    </location>
    <ligand>
        <name>K(+)</name>
        <dbReference type="ChEBI" id="CHEBI:29103"/>
    </ligand>
</feature>
<comment type="function">
    <text evidence="17">Catalyzes the dehydration of the S-form of NAD(P)HX at the expense of ADP, which is converted to AMP. Together with NAD(P)HX epimerase, which catalyzes the epimerization of the S- and R-forms, the enzyme allows the repair of both epimers of NAD(P)HX, a damaged form of NAD(P)H that is a result of enzymatic or heat-dependent hydration.</text>
</comment>
<dbReference type="InterPro" id="IPR036652">
    <property type="entry name" value="YjeF_N_dom_sf"/>
</dbReference>
<feature type="binding site" evidence="18">
    <location>
        <position position="126"/>
    </location>
    <ligand>
        <name>K(+)</name>
        <dbReference type="ChEBI" id="CHEBI:29103"/>
    </ligand>
</feature>
<comment type="similarity">
    <text evidence="4 19">In the C-terminal section; belongs to the NnrD/CARKD family.</text>
</comment>
<organism evidence="22 23">
    <name type="scientific">Chiayiivirga flava</name>
    <dbReference type="NCBI Taxonomy" id="659595"/>
    <lineage>
        <taxon>Bacteria</taxon>
        <taxon>Pseudomonadati</taxon>
        <taxon>Pseudomonadota</taxon>
        <taxon>Gammaproteobacteria</taxon>
        <taxon>Lysobacterales</taxon>
        <taxon>Lysobacteraceae</taxon>
        <taxon>Chiayiivirga</taxon>
    </lineage>
</organism>
<dbReference type="FunFam" id="3.40.1190.20:FF:000017">
    <property type="entry name" value="Multifunctional fusion protein"/>
    <property type="match status" value="1"/>
</dbReference>
<dbReference type="GO" id="GO:0046496">
    <property type="term" value="P:nicotinamide nucleotide metabolic process"/>
    <property type="evidence" value="ECO:0007669"/>
    <property type="project" value="UniProtKB-UniRule"/>
</dbReference>
<dbReference type="NCBIfam" id="TIGR00196">
    <property type="entry name" value="yjeF_cterm"/>
    <property type="match status" value="1"/>
</dbReference>
<dbReference type="Gene3D" id="3.40.50.10260">
    <property type="entry name" value="YjeF N-terminal domain"/>
    <property type="match status" value="1"/>
</dbReference>
<comment type="catalytic activity">
    <reaction evidence="16 17 19">
        <text>(6S)-NADPHX + ADP = AMP + phosphate + NADPH + H(+)</text>
        <dbReference type="Rhea" id="RHEA:32235"/>
        <dbReference type="ChEBI" id="CHEBI:15378"/>
        <dbReference type="ChEBI" id="CHEBI:43474"/>
        <dbReference type="ChEBI" id="CHEBI:57783"/>
        <dbReference type="ChEBI" id="CHEBI:64076"/>
        <dbReference type="ChEBI" id="CHEBI:456215"/>
        <dbReference type="ChEBI" id="CHEBI:456216"/>
        <dbReference type="EC" id="4.2.1.136"/>
    </reaction>
</comment>
<keyword evidence="23" id="KW-1185">Reference proteome</keyword>
<dbReference type="HAMAP" id="MF_01966">
    <property type="entry name" value="NADHX_epimerase"/>
    <property type="match status" value="1"/>
</dbReference>
<keyword evidence="7 17" id="KW-0067">ATP-binding</keyword>
<dbReference type="CDD" id="cd01171">
    <property type="entry name" value="YXKO-related"/>
    <property type="match status" value="1"/>
</dbReference>
<comment type="catalytic activity">
    <reaction evidence="1 18 19">
        <text>(6R)-NADHX = (6S)-NADHX</text>
        <dbReference type="Rhea" id="RHEA:32215"/>
        <dbReference type="ChEBI" id="CHEBI:64074"/>
        <dbReference type="ChEBI" id="CHEBI:64075"/>
        <dbReference type="EC" id="5.1.99.6"/>
    </reaction>
</comment>
<comment type="similarity">
    <text evidence="17">Belongs to the NnrD/CARKD family.</text>
</comment>
<evidence type="ECO:0000256" key="18">
    <source>
        <dbReference type="HAMAP-Rule" id="MF_01966"/>
    </source>
</evidence>
<evidence type="ECO:0000256" key="7">
    <source>
        <dbReference type="ARBA" id="ARBA00022840"/>
    </source>
</evidence>
<keyword evidence="12 17" id="KW-0456">Lyase</keyword>
<evidence type="ECO:0000313" key="22">
    <source>
        <dbReference type="EMBL" id="MBB5207004.1"/>
    </source>
</evidence>
<comment type="cofactor">
    <cofactor evidence="17">
        <name>Mg(2+)</name>
        <dbReference type="ChEBI" id="CHEBI:18420"/>
    </cofactor>
</comment>
<feature type="binding site" evidence="17">
    <location>
        <position position="322"/>
    </location>
    <ligand>
        <name>(6S)-NADPHX</name>
        <dbReference type="ChEBI" id="CHEBI:64076"/>
    </ligand>
</feature>
<keyword evidence="8 17" id="KW-0521">NADP</keyword>
<feature type="binding site" evidence="17">
    <location>
        <position position="435"/>
    </location>
    <ligand>
        <name>(6S)-NADPHX</name>
        <dbReference type="ChEBI" id="CHEBI:64076"/>
    </ligand>
</feature>
<dbReference type="InterPro" id="IPR000631">
    <property type="entry name" value="CARKD"/>
</dbReference>
<evidence type="ECO:0000256" key="5">
    <source>
        <dbReference type="ARBA" id="ARBA00022723"/>
    </source>
</evidence>
<comment type="catalytic activity">
    <reaction evidence="15 17 19">
        <text>(6S)-NADHX + ADP = AMP + phosphate + NADH + H(+)</text>
        <dbReference type="Rhea" id="RHEA:32223"/>
        <dbReference type="ChEBI" id="CHEBI:15378"/>
        <dbReference type="ChEBI" id="CHEBI:43474"/>
        <dbReference type="ChEBI" id="CHEBI:57945"/>
        <dbReference type="ChEBI" id="CHEBI:64074"/>
        <dbReference type="ChEBI" id="CHEBI:456215"/>
        <dbReference type="ChEBI" id="CHEBI:456216"/>
        <dbReference type="EC" id="4.2.1.136"/>
    </reaction>
</comment>
<comment type="caution">
    <text evidence="22">The sequence shown here is derived from an EMBL/GenBank/DDBJ whole genome shotgun (WGS) entry which is preliminary data.</text>
</comment>
<dbReference type="EMBL" id="JACHHP010000001">
    <property type="protein sequence ID" value="MBB5207004.1"/>
    <property type="molecule type" value="Genomic_DNA"/>
</dbReference>
<dbReference type="GO" id="GO:0052855">
    <property type="term" value="F:ADP-dependent NAD(P)H-hydrate dehydratase activity"/>
    <property type="evidence" value="ECO:0007669"/>
    <property type="project" value="UniProtKB-UniRule"/>
</dbReference>
<evidence type="ECO:0000256" key="8">
    <source>
        <dbReference type="ARBA" id="ARBA00022857"/>
    </source>
</evidence>
<keyword evidence="9 18" id="KW-0630">Potassium</keyword>
<keyword evidence="13" id="KW-0511">Multifunctional enzyme</keyword>
<evidence type="ECO:0000256" key="10">
    <source>
        <dbReference type="ARBA" id="ARBA00023027"/>
    </source>
</evidence>
<dbReference type="GO" id="GO:0110051">
    <property type="term" value="P:metabolite repair"/>
    <property type="evidence" value="ECO:0007669"/>
    <property type="project" value="TreeGrafter"/>
</dbReference>
<reference evidence="22 23" key="1">
    <citation type="submission" date="2020-08" db="EMBL/GenBank/DDBJ databases">
        <title>Genomic Encyclopedia of Type Strains, Phase IV (KMG-IV): sequencing the most valuable type-strain genomes for metagenomic binning, comparative biology and taxonomic classification.</title>
        <authorList>
            <person name="Goeker M."/>
        </authorList>
    </citation>
    <scope>NUCLEOTIDE SEQUENCE [LARGE SCALE GENOMIC DNA]</scope>
    <source>
        <strain evidence="22 23">DSM 24163</strain>
    </source>
</reference>
<evidence type="ECO:0000256" key="4">
    <source>
        <dbReference type="ARBA" id="ARBA00009524"/>
    </source>
</evidence>
<dbReference type="PROSITE" id="PS51383">
    <property type="entry name" value="YJEF_C_3"/>
    <property type="match status" value="1"/>
</dbReference>
<dbReference type="PANTHER" id="PTHR12592">
    <property type="entry name" value="ATP-DEPENDENT (S)-NAD(P)H-HYDRATE DEHYDRATASE FAMILY MEMBER"/>
    <property type="match status" value="1"/>
</dbReference>
<dbReference type="SUPFAM" id="SSF64153">
    <property type="entry name" value="YjeF N-terminal domain-like"/>
    <property type="match status" value="1"/>
</dbReference>
<accession>A0A7W8D331</accession>
<feature type="domain" description="YjeF N-terminal" evidence="21">
    <location>
        <begin position="13"/>
        <end position="216"/>
    </location>
</feature>
<evidence type="ECO:0000256" key="1">
    <source>
        <dbReference type="ARBA" id="ARBA00000013"/>
    </source>
</evidence>
<evidence type="ECO:0000313" key="23">
    <source>
        <dbReference type="Proteomes" id="UP000521199"/>
    </source>
</evidence>
<dbReference type="SUPFAM" id="SSF53613">
    <property type="entry name" value="Ribokinase-like"/>
    <property type="match status" value="1"/>
</dbReference>
<evidence type="ECO:0000256" key="13">
    <source>
        <dbReference type="ARBA" id="ARBA00023268"/>
    </source>
</evidence>
<dbReference type="AlphaFoldDB" id="A0A7W8D331"/>
<gene>
    <name evidence="17" type="primary">nnrD</name>
    <name evidence="18" type="synonym">nnrE</name>
    <name evidence="22" type="ORF">HNQ52_000520</name>
</gene>
<evidence type="ECO:0000259" key="21">
    <source>
        <dbReference type="PROSITE" id="PS51385"/>
    </source>
</evidence>
<dbReference type="GO" id="GO:0052856">
    <property type="term" value="F:NAD(P)HX epimerase activity"/>
    <property type="evidence" value="ECO:0007669"/>
    <property type="project" value="UniProtKB-UniRule"/>
</dbReference>
<feature type="binding site" evidence="17">
    <location>
        <position position="261"/>
    </location>
    <ligand>
        <name>(6S)-NADPHX</name>
        <dbReference type="ChEBI" id="CHEBI:64076"/>
    </ligand>
</feature>
<keyword evidence="5 18" id="KW-0479">Metal-binding</keyword>
<evidence type="ECO:0000256" key="14">
    <source>
        <dbReference type="ARBA" id="ARBA00025153"/>
    </source>
</evidence>
<dbReference type="PROSITE" id="PS51385">
    <property type="entry name" value="YJEF_N"/>
    <property type="match status" value="1"/>
</dbReference>
<feature type="binding site" evidence="18">
    <location>
        <position position="162"/>
    </location>
    <ligand>
        <name>K(+)</name>
        <dbReference type="ChEBI" id="CHEBI:29103"/>
    </ligand>
</feature>
<dbReference type="Gene3D" id="3.40.1190.20">
    <property type="match status" value="1"/>
</dbReference>
<feature type="binding site" evidence="18">
    <location>
        <begin position="130"/>
        <end position="136"/>
    </location>
    <ligand>
        <name>(6S)-NADPHX</name>
        <dbReference type="ChEBI" id="CHEBI:64076"/>
    </ligand>
</feature>
<dbReference type="EC" id="5.1.99.6" evidence="19"/>
<dbReference type="Pfam" id="PF01256">
    <property type="entry name" value="Carb_kinase"/>
    <property type="match status" value="1"/>
</dbReference>
<feature type="binding site" evidence="17">
    <location>
        <position position="368"/>
    </location>
    <ligand>
        <name>(6S)-NADPHX</name>
        <dbReference type="ChEBI" id="CHEBI:64076"/>
    </ligand>
</feature>
<keyword evidence="10 17" id="KW-0520">NAD</keyword>
<feature type="domain" description="YjeF C-terminal" evidence="20">
    <location>
        <begin position="226"/>
        <end position="493"/>
    </location>
</feature>
<evidence type="ECO:0000256" key="2">
    <source>
        <dbReference type="ARBA" id="ARBA00000909"/>
    </source>
</evidence>
<comment type="subunit">
    <text evidence="17">Homotetramer.</text>
</comment>
<sequence>MHPPIALYRSDAIRAIDRRAIEHDGIDAYALMTRAAAAAFAALQRAWPSARRVCVLCGQGNNGGDGFVLARLARMAGLAVQVLVVDARAASTESARRAREQWQDIGGSTQVFEAGVPLPDCDLLVDAIFGIGLRRAPEGAAHALIEAINAADRHVLALDLPSGLDADSGSAPGAAVRAERTVTFIAHKQGLFTGRARALAGTVELAALGIAAATRDAQPLSAFAVDARHLARWLAPRRRDAHKGDHGHVLAIGGDSGMGGAVRLCAEAALRAGAGLVSVATRDGNVGAMLAARPELMPRAVDEPEVLRALLDRADVVALGPGLGRGDWSRDLFDAALAAALPTVLDADALNLLAVAPRALGTAVLTPHPGEAGRLLDCSAAQVEADRYAAAEALARRHAATVVLKGAGSIVAAPGHTPVVIAAGNPGMAGGGMGDVLTGVIAALLAQGMAPFDAACAGALLHAAAGDAAAREGGERGLLASDLFPHLRRLANP</sequence>
<comment type="caution">
    <text evidence="18">Lacks conserved residue(s) required for the propagation of feature annotation.</text>
</comment>
<comment type="function">
    <text evidence="14 19">Bifunctional enzyme that catalyzes the epimerization of the S- and R-forms of NAD(P)HX and the dehydration of the S-form of NAD(P)HX at the expense of ADP, which is converted to AMP. This allows the repair of both epimers of NAD(P)HX, a damaged form of NAD(P)H that is a result of enzymatic or heat-dependent hydration.</text>
</comment>
<comment type="catalytic activity">
    <reaction evidence="2 18 19">
        <text>(6R)-NADPHX = (6S)-NADPHX</text>
        <dbReference type="Rhea" id="RHEA:32227"/>
        <dbReference type="ChEBI" id="CHEBI:64076"/>
        <dbReference type="ChEBI" id="CHEBI:64077"/>
        <dbReference type="EC" id="5.1.99.6"/>
    </reaction>
</comment>
<dbReference type="GO" id="GO:0005524">
    <property type="term" value="F:ATP binding"/>
    <property type="evidence" value="ECO:0007669"/>
    <property type="project" value="UniProtKB-UniRule"/>
</dbReference>
<comment type="cofactor">
    <cofactor evidence="18 19">
        <name>K(+)</name>
        <dbReference type="ChEBI" id="CHEBI:29103"/>
    </cofactor>
    <text evidence="18 19">Binds 1 potassium ion per subunit.</text>
</comment>
<dbReference type="PROSITE" id="PS01050">
    <property type="entry name" value="YJEF_C_2"/>
    <property type="match status" value="1"/>
</dbReference>
<dbReference type="Proteomes" id="UP000521199">
    <property type="component" value="Unassembled WGS sequence"/>
</dbReference>
<feature type="binding site" evidence="18">
    <location>
        <position position="159"/>
    </location>
    <ligand>
        <name>(6S)-NADPHX</name>
        <dbReference type="ChEBI" id="CHEBI:64076"/>
    </ligand>
</feature>
<proteinExistence type="inferred from homology"/>
<evidence type="ECO:0000259" key="20">
    <source>
        <dbReference type="PROSITE" id="PS51383"/>
    </source>
</evidence>
<dbReference type="InterPro" id="IPR030677">
    <property type="entry name" value="Nnr"/>
</dbReference>
<evidence type="ECO:0000256" key="15">
    <source>
        <dbReference type="ARBA" id="ARBA00048238"/>
    </source>
</evidence>
<evidence type="ECO:0000256" key="3">
    <source>
        <dbReference type="ARBA" id="ARBA00006001"/>
    </source>
</evidence>
<dbReference type="HAMAP" id="MF_01965">
    <property type="entry name" value="NADHX_dehydratase"/>
    <property type="match status" value="1"/>
</dbReference>
<keyword evidence="11 18" id="KW-0413">Isomerase</keyword>